<feature type="domain" description="Kazal-like" evidence="10">
    <location>
        <begin position="461"/>
        <end position="511"/>
    </location>
</feature>
<feature type="transmembrane region" description="Helical" evidence="9">
    <location>
        <begin position="976"/>
        <end position="999"/>
    </location>
</feature>
<evidence type="ECO:0000256" key="6">
    <source>
        <dbReference type="ARBA" id="ARBA00023136"/>
    </source>
</evidence>
<evidence type="ECO:0000256" key="5">
    <source>
        <dbReference type="ARBA" id="ARBA00022989"/>
    </source>
</evidence>
<keyword evidence="6 9" id="KW-0472">Membrane</keyword>
<name>A0A7R9K1H6_TIMGE</name>
<feature type="transmembrane region" description="Helical" evidence="9">
    <location>
        <begin position="424"/>
        <end position="444"/>
    </location>
</feature>
<keyword evidence="4 9" id="KW-0812">Transmembrane</keyword>
<dbReference type="GO" id="GO:0015347">
    <property type="term" value="F:sodium-independent organic anion transmembrane transporter activity"/>
    <property type="evidence" value="ECO:0007669"/>
    <property type="project" value="TreeGrafter"/>
</dbReference>
<dbReference type="SUPFAM" id="SSF103473">
    <property type="entry name" value="MFS general substrate transporter"/>
    <property type="match status" value="2"/>
</dbReference>
<dbReference type="AlphaFoldDB" id="A0A7R9K1H6"/>
<evidence type="ECO:0000256" key="2">
    <source>
        <dbReference type="ARBA" id="ARBA00009657"/>
    </source>
</evidence>
<evidence type="ECO:0000256" key="3">
    <source>
        <dbReference type="ARBA" id="ARBA00022475"/>
    </source>
</evidence>
<dbReference type="GO" id="GO:0005886">
    <property type="term" value="C:plasma membrane"/>
    <property type="evidence" value="ECO:0007669"/>
    <property type="project" value="UniProtKB-SubCell"/>
</dbReference>
<feature type="transmembrane region" description="Helical" evidence="9">
    <location>
        <begin position="652"/>
        <end position="672"/>
    </location>
</feature>
<dbReference type="PROSITE" id="PS51465">
    <property type="entry name" value="KAZAL_2"/>
    <property type="match status" value="1"/>
</dbReference>
<feature type="transmembrane region" description="Helical" evidence="9">
    <location>
        <begin position="256"/>
        <end position="276"/>
    </location>
</feature>
<comment type="subcellular location">
    <subcellularLocation>
        <location evidence="1">Cell membrane</location>
        <topology evidence="1">Multi-pass membrane protein</topology>
    </subcellularLocation>
</comment>
<feature type="transmembrane region" description="Helical" evidence="9">
    <location>
        <begin position="354"/>
        <end position="372"/>
    </location>
</feature>
<dbReference type="Pfam" id="PF03137">
    <property type="entry name" value="OATP"/>
    <property type="match status" value="2"/>
</dbReference>
<dbReference type="CDD" id="cd17336">
    <property type="entry name" value="MFS_SLCO_OATP"/>
    <property type="match status" value="1"/>
</dbReference>
<feature type="transmembrane region" description="Helical" evidence="9">
    <location>
        <begin position="26"/>
        <end position="45"/>
    </location>
</feature>
<evidence type="ECO:0000256" key="9">
    <source>
        <dbReference type="SAM" id="Phobius"/>
    </source>
</evidence>
<proteinExistence type="inferred from homology"/>
<evidence type="ECO:0000256" key="7">
    <source>
        <dbReference type="ARBA" id="ARBA00023157"/>
    </source>
</evidence>
<evidence type="ECO:0000256" key="8">
    <source>
        <dbReference type="SAM" id="MobiDB-lite"/>
    </source>
</evidence>
<feature type="transmembrane region" description="Helical" evidence="9">
    <location>
        <begin position="65"/>
        <end position="85"/>
    </location>
</feature>
<feature type="transmembrane region" description="Helical" evidence="9">
    <location>
        <begin position="172"/>
        <end position="193"/>
    </location>
</feature>
<feature type="region of interest" description="Disordered" evidence="8">
    <location>
        <begin position="311"/>
        <end position="336"/>
    </location>
</feature>
<keyword evidence="3" id="KW-1003">Cell membrane</keyword>
<feature type="transmembrane region" description="Helical" evidence="9">
    <location>
        <begin position="392"/>
        <end position="412"/>
    </location>
</feature>
<feature type="transmembrane region" description="Helical" evidence="9">
    <location>
        <begin position="1086"/>
        <end position="1111"/>
    </location>
</feature>
<dbReference type="Gene3D" id="1.20.1250.20">
    <property type="entry name" value="MFS general substrate transporter like domains"/>
    <property type="match status" value="2"/>
</dbReference>
<protein>
    <recommendedName>
        <fullName evidence="10">Kazal-like domain-containing protein</fullName>
    </recommendedName>
</protein>
<dbReference type="InterPro" id="IPR002350">
    <property type="entry name" value="Kazal_dom"/>
</dbReference>
<dbReference type="EMBL" id="OE842250">
    <property type="protein sequence ID" value="CAD7599158.1"/>
    <property type="molecule type" value="Genomic_DNA"/>
</dbReference>
<evidence type="ECO:0000256" key="1">
    <source>
        <dbReference type="ARBA" id="ARBA00004651"/>
    </source>
</evidence>
<organism evidence="11">
    <name type="scientific">Timema genevievae</name>
    <name type="common">Walking stick</name>
    <dbReference type="NCBI Taxonomy" id="629358"/>
    <lineage>
        <taxon>Eukaryota</taxon>
        <taxon>Metazoa</taxon>
        <taxon>Ecdysozoa</taxon>
        <taxon>Arthropoda</taxon>
        <taxon>Hexapoda</taxon>
        <taxon>Insecta</taxon>
        <taxon>Pterygota</taxon>
        <taxon>Neoptera</taxon>
        <taxon>Polyneoptera</taxon>
        <taxon>Phasmatodea</taxon>
        <taxon>Timematodea</taxon>
        <taxon>Timematoidea</taxon>
        <taxon>Timematidae</taxon>
        <taxon>Timema</taxon>
    </lineage>
</organism>
<reference evidence="11" key="1">
    <citation type="submission" date="2020-11" db="EMBL/GenBank/DDBJ databases">
        <authorList>
            <person name="Tran Van P."/>
        </authorList>
    </citation>
    <scope>NUCLEOTIDE SEQUENCE</scope>
</reference>
<dbReference type="NCBIfam" id="TIGR00805">
    <property type="entry name" value="oat"/>
    <property type="match status" value="1"/>
</dbReference>
<dbReference type="PANTHER" id="PTHR11388:SF131">
    <property type="entry name" value="SOLUTE CARRIER ORGANIC ANION TRANSPORTER FAMILY MEMBER"/>
    <property type="match status" value="1"/>
</dbReference>
<feature type="transmembrane region" description="Helical" evidence="9">
    <location>
        <begin position="898"/>
        <end position="916"/>
    </location>
</feature>
<feature type="transmembrane region" description="Helical" evidence="9">
    <location>
        <begin position="739"/>
        <end position="756"/>
    </location>
</feature>
<dbReference type="InterPro" id="IPR004156">
    <property type="entry name" value="OATP"/>
</dbReference>
<feature type="transmembrane region" description="Helical" evidence="9">
    <location>
        <begin position="92"/>
        <end position="114"/>
    </location>
</feature>
<feature type="transmembrane region" description="Helical" evidence="9">
    <location>
        <begin position="693"/>
        <end position="714"/>
    </location>
</feature>
<feature type="transmembrane region" description="Helical" evidence="9">
    <location>
        <begin position="1006"/>
        <end position="1028"/>
    </location>
</feature>
<evidence type="ECO:0000259" key="10">
    <source>
        <dbReference type="PROSITE" id="PS51465"/>
    </source>
</evidence>
<gene>
    <name evidence="11" type="ORF">TGEB3V08_LOCUS7270</name>
</gene>
<dbReference type="PANTHER" id="PTHR11388">
    <property type="entry name" value="ORGANIC ANION TRANSPORTER"/>
    <property type="match status" value="1"/>
</dbReference>
<keyword evidence="5 9" id="KW-1133">Transmembrane helix</keyword>
<feature type="transmembrane region" description="Helical" evidence="9">
    <location>
        <begin position="214"/>
        <end position="236"/>
    </location>
</feature>
<feature type="transmembrane region" description="Helical" evidence="9">
    <location>
        <begin position="1132"/>
        <end position="1150"/>
    </location>
</feature>
<evidence type="ECO:0000313" key="11">
    <source>
        <dbReference type="EMBL" id="CAD7599158.1"/>
    </source>
</evidence>
<evidence type="ECO:0000256" key="4">
    <source>
        <dbReference type="ARBA" id="ARBA00022692"/>
    </source>
</evidence>
<accession>A0A7R9K1H6</accession>
<keyword evidence="7" id="KW-1015">Disulfide bond</keyword>
<dbReference type="GO" id="GO:0043252">
    <property type="term" value="P:sodium-independent organic anion transport"/>
    <property type="evidence" value="ECO:0007669"/>
    <property type="project" value="TreeGrafter"/>
</dbReference>
<comment type="similarity">
    <text evidence="2">Belongs to the organo anion transporter (TC 2.A.60) family.</text>
</comment>
<dbReference type="InterPro" id="IPR036259">
    <property type="entry name" value="MFS_trans_sf"/>
</dbReference>
<sequence>MAELKTTCGLGNIRPQWMQLFANTRWFLVVYTLLGVVQSMAWIYTPATITTLEKRFKIPSRTIGVLMSGNEVSQICLSLIMAYYGGRGSRPLWMAWGVMFSALSCFIFAVPHMIYGPGREALALTEEYLDLTVLNSTGPVKNEAPLLCVANQTMDATCEQDTSSGDQSNVPLFLIFFSQFVLGIGTTMCHSLGKTYLDDHVKKTNAPLMFGTVMSLRMVGPAFGFAFTSFLLRLYIEPTLTPVITPSDPRWLGCWWLGWFILGSLMLLCSFLIIWFPGKMLKKEKSTEKATDAEKTLIPLISKDALETESLTEKQVNEEKHEQTEKEEESKKSKVPDDNGFFPSLIRLLRNKMLMYNIWSGVFFMIGRAGHATFSMKYSETQYHLSASGASFISGGTRVFAMVIGFMLSGYLMGKYKPRPRIILGWNVFLGFLHVGSDLFHIFLRCDDNGLYGLDINNGKLDIYNDCNMNCACEAVKYQPVCYVEKDMTFYSPCQLGCKTKFLSPNGSLTLGCKTKFLSPNGSLTIRTFASSSTTIERYLLITRSLAGQFGHAVTQSLARWPVWPRSHPVARSLASLATQSPSRSLAGQFGHAVTQSGTLPNSTQFGDCSCVPSHITVPFNYNDMPEVPTFLNDTSAVTIMNGPCPVDCTKIIVINIVVGFTISILSSLGRVGSVVVNFRCVEQRDKVFAQGVSLLFASLFAFIPGPIIFGALVDITCLVWNSSCGKKGNCWLYHKDNFRLYLDGAGAATVILSLFSKFMSNSYRSITTAHLASSFYNSSSDSSQVMTSSAYAIIFSIPGPDTSAPLPILFSLGMTVIVEQYLKNEPPFHPPPFYEMVLKSRVRTSYCHRDKQNMMALIRMPKLKDDIYLDTMTVRDTTCGVGSFRPKWMQMFANTKSFMVVYTILGIVQSMSWMYTPATTTTLEKRFKTQSQTIDSAYIAERAKLCKHACTTGCIGVWRVALHTSTSLKYGSGTYHGVLMSGNEVSQIFLSLIMAYYGGRGSRPLWMAWGVMFSALSCFIFAVPHMIYGPGREALALTEEYLDPTVLNSTATVKSEAPLLCVANQTMNATCKQDISSGDQSNVPLFLIFLSQFVLGIGTTMCHALGNTYLDDHVKKTNAPLMFGAVMSLRMVGPVFGMTFTSILLRLYIDPTLTPVITPSDPRWMGAWWLGKR</sequence>